<dbReference type="OrthoDB" id="109511at2"/>
<proteinExistence type="predicted"/>
<protein>
    <submittedName>
        <fullName evidence="3">ThuA domain-containing protein</fullName>
    </submittedName>
</protein>
<dbReference type="Proteomes" id="UP000290218">
    <property type="component" value="Unassembled WGS sequence"/>
</dbReference>
<dbReference type="AlphaFoldDB" id="A0A4Q1C7L3"/>
<accession>A0A4Q1C7L3</accession>
<comment type="caution">
    <text evidence="3">The sequence shown here is derived from an EMBL/GenBank/DDBJ whole genome shotgun (WGS) entry which is preliminary data.</text>
</comment>
<keyword evidence="1" id="KW-0732">Signal</keyword>
<evidence type="ECO:0000313" key="4">
    <source>
        <dbReference type="Proteomes" id="UP000290218"/>
    </source>
</evidence>
<dbReference type="SUPFAM" id="SSF52317">
    <property type="entry name" value="Class I glutamine amidotransferase-like"/>
    <property type="match status" value="1"/>
</dbReference>
<name>A0A4Q1C7L3_9BACT</name>
<dbReference type="Gene3D" id="3.40.50.880">
    <property type="match status" value="1"/>
</dbReference>
<dbReference type="EMBL" id="SDHX01000001">
    <property type="protein sequence ID" value="RXK54838.1"/>
    <property type="molecule type" value="Genomic_DNA"/>
</dbReference>
<dbReference type="InterPro" id="IPR029062">
    <property type="entry name" value="Class_I_gatase-like"/>
</dbReference>
<evidence type="ECO:0000313" key="3">
    <source>
        <dbReference type="EMBL" id="RXK54838.1"/>
    </source>
</evidence>
<dbReference type="InterPro" id="IPR029010">
    <property type="entry name" value="ThuA-like"/>
</dbReference>
<dbReference type="Pfam" id="PF06283">
    <property type="entry name" value="ThuA"/>
    <property type="match status" value="1"/>
</dbReference>
<dbReference type="PANTHER" id="PTHR40469:SF2">
    <property type="entry name" value="GALACTOSE-BINDING DOMAIN-LIKE SUPERFAMILY PROTEIN"/>
    <property type="match status" value="1"/>
</dbReference>
<evidence type="ECO:0000259" key="2">
    <source>
        <dbReference type="Pfam" id="PF06283"/>
    </source>
</evidence>
<organism evidence="3 4">
    <name type="scientific">Oleiharenicola lentus</name>
    <dbReference type="NCBI Taxonomy" id="2508720"/>
    <lineage>
        <taxon>Bacteria</taxon>
        <taxon>Pseudomonadati</taxon>
        <taxon>Verrucomicrobiota</taxon>
        <taxon>Opitutia</taxon>
        <taxon>Opitutales</taxon>
        <taxon>Opitutaceae</taxon>
        <taxon>Oleiharenicola</taxon>
    </lineage>
</organism>
<evidence type="ECO:0000256" key="1">
    <source>
        <dbReference type="SAM" id="SignalP"/>
    </source>
</evidence>
<dbReference type="RefSeq" id="WP_129046202.1">
    <property type="nucleotide sequence ID" value="NZ_SDHX01000001.1"/>
</dbReference>
<dbReference type="PANTHER" id="PTHR40469">
    <property type="entry name" value="SECRETED GLYCOSYL HYDROLASE"/>
    <property type="match status" value="1"/>
</dbReference>
<sequence length="314" mass="34429">MKHCFSALRAGLLLFLAFNAGSLMTAAPAHKLMLLTGQSSKYHDWTKSSPLVKKQLEATGLFTVDVVTTPARGQDMSGFAPDFSPYAAVVVIYEGDDWPAATREAFTAYMKNGGGLVVIHDTDNAFPFWPEWNEMIGIGGWGLKPDGNVGARDESWGPKLRWRDGQQVHDHSPGRAGHPPRHDFTIVTRATDHPIMQGLPAAWLHADDEIYSQLRGPAKNVEILATAKADQTKFPKSSGEHEPMLMTIRYGRGRVFHTTLGHVGPNEQPPFKPLVCVGHVVTLQRGTEWAATGRVTQAVPADFPTETQTSLRAE</sequence>
<keyword evidence="4" id="KW-1185">Reference proteome</keyword>
<gene>
    <name evidence="3" type="ORF">ESB00_02770</name>
</gene>
<feature type="domain" description="ThuA-like" evidence="2">
    <location>
        <begin position="34"/>
        <end position="263"/>
    </location>
</feature>
<feature type="signal peptide" evidence="1">
    <location>
        <begin position="1"/>
        <end position="25"/>
    </location>
</feature>
<feature type="chain" id="PRO_5020418559" evidence="1">
    <location>
        <begin position="26"/>
        <end position="314"/>
    </location>
</feature>
<reference evidence="3 4" key="1">
    <citation type="submission" date="2019-01" db="EMBL/GenBank/DDBJ databases">
        <title>Lacunisphaera sp. strain TWA-58.</title>
        <authorList>
            <person name="Chen W.-M."/>
        </authorList>
    </citation>
    <scope>NUCLEOTIDE SEQUENCE [LARGE SCALE GENOMIC DNA]</scope>
    <source>
        <strain evidence="3 4">TWA-58</strain>
    </source>
</reference>